<feature type="compositionally biased region" description="Low complexity" evidence="1">
    <location>
        <begin position="440"/>
        <end position="452"/>
    </location>
</feature>
<dbReference type="AlphaFoldDB" id="G0UQ41"/>
<evidence type="ECO:0000256" key="1">
    <source>
        <dbReference type="SAM" id="MobiDB-lite"/>
    </source>
</evidence>
<dbReference type="EMBL" id="HE575320">
    <property type="protein sequence ID" value="CCC91502.1"/>
    <property type="molecule type" value="Genomic_DNA"/>
</dbReference>
<feature type="region of interest" description="Disordered" evidence="1">
    <location>
        <begin position="440"/>
        <end position="501"/>
    </location>
</feature>
<feature type="compositionally biased region" description="Basic and acidic residues" evidence="1">
    <location>
        <begin position="362"/>
        <end position="372"/>
    </location>
</feature>
<dbReference type="InterPro" id="IPR036322">
    <property type="entry name" value="WD40_repeat_dom_sf"/>
</dbReference>
<dbReference type="SUPFAM" id="SSF50978">
    <property type="entry name" value="WD40 repeat-like"/>
    <property type="match status" value="1"/>
</dbReference>
<sequence length="696" mass="73229">MTVVVDLFRDAQHRSSEGHVYSTDVARFTEASEGSRVLADSQCYITYSTKKGDTLRVVQRSDLAKGSMRGHTSAIHAVRFVNYRSNVAASASCGEFFVWLVTSGADGSNGMPQAEPSLAINIYFRLVERVTVRCFSFFINAENKRPDVLLLYENEAAILQSSALIARYSNTPLMATLRENSKTLRPIQAGVTKDALCSVGSGGWFAFTVEPTMIVACTLQNRSTPPWSCCGGAPVRGLHLLDTPQVEGTTTLVACCDRVVYQWSLSGVSEPTLARKFVVDGSVVALESSRGSFAVFNCKQGVAVVQVQSMEKFACSWYALPWQISRGGVSFNRVGEDYYLLADCKDRITITQLKKADSGKKEDCALQQEREQSSPSGVKGVKTGTTPGGTATSIKIKSDPSKPTVGSLIASLANHLGIRPDVGADGTPPASETLSPAATVNAASAAGSTNTAQRGGSYGHSGGRPVTAGLGSAGSTRLPAPASSIAANEPTGGSGGGLRTAIGDEKETAFTGWGSGNPSAAASASVSAPAQSARLALHNASLPQAPTDGVLAAVVQQAQEDVQQELGRLESAMENTLKVLELAPETIQRAHEQLLNLSLEAQMTELQQQDSSGSANYSSFESNVLTSFGDPLAKGIADSVTRGVDDALNAYLEYSVRQALVNCARGTQKHAVKARLDEALKGKHCAVCCSGGTDCA</sequence>
<name>G0UQ41_TRYCI</name>
<proteinExistence type="predicted"/>
<gene>
    <name evidence="2" type="ORF">TCIL3000_7_3160</name>
</gene>
<evidence type="ECO:0000313" key="2">
    <source>
        <dbReference type="EMBL" id="CCC91502.1"/>
    </source>
</evidence>
<dbReference type="VEuPathDB" id="TriTrypDB:TcIL3000_7_3160"/>
<feature type="region of interest" description="Disordered" evidence="1">
    <location>
        <begin position="362"/>
        <end position="402"/>
    </location>
</feature>
<protein>
    <submittedName>
        <fullName evidence="2">Putative immunodominant antigen</fullName>
    </submittedName>
</protein>
<organism evidence="2">
    <name type="scientific">Trypanosoma congolense (strain IL3000)</name>
    <dbReference type="NCBI Taxonomy" id="1068625"/>
    <lineage>
        <taxon>Eukaryota</taxon>
        <taxon>Discoba</taxon>
        <taxon>Euglenozoa</taxon>
        <taxon>Kinetoplastea</taxon>
        <taxon>Metakinetoplastina</taxon>
        <taxon>Trypanosomatida</taxon>
        <taxon>Trypanosomatidae</taxon>
        <taxon>Trypanosoma</taxon>
        <taxon>Nannomonas</taxon>
    </lineage>
</organism>
<accession>G0UQ41</accession>
<reference evidence="2" key="1">
    <citation type="journal article" date="2012" name="Proc. Natl. Acad. Sci. U.S.A.">
        <title>Antigenic diversity is generated by distinct evolutionary mechanisms in African trypanosome species.</title>
        <authorList>
            <person name="Jackson A.P."/>
            <person name="Berry A."/>
            <person name="Aslett M."/>
            <person name="Allison H.C."/>
            <person name="Burton P."/>
            <person name="Vavrova-Anderson J."/>
            <person name="Brown R."/>
            <person name="Browne H."/>
            <person name="Corton N."/>
            <person name="Hauser H."/>
            <person name="Gamble J."/>
            <person name="Gilderthorp R."/>
            <person name="Marcello L."/>
            <person name="McQuillan J."/>
            <person name="Otto T.D."/>
            <person name="Quail M.A."/>
            <person name="Sanders M.J."/>
            <person name="van Tonder A."/>
            <person name="Ginger M.L."/>
            <person name="Field M.C."/>
            <person name="Barry J.D."/>
            <person name="Hertz-Fowler C."/>
            <person name="Berriman M."/>
        </authorList>
    </citation>
    <scope>NUCLEOTIDE SEQUENCE</scope>
    <source>
        <strain evidence="2">IL3000</strain>
    </source>
</reference>
<feature type="compositionally biased region" description="Low complexity" evidence="1">
    <location>
        <begin position="375"/>
        <end position="393"/>
    </location>
</feature>